<dbReference type="PANTHER" id="PTHR42849">
    <property type="entry name" value="N-ACETYLNEURAMINATE LYASE"/>
    <property type="match status" value="1"/>
</dbReference>
<dbReference type="Pfam" id="PF00701">
    <property type="entry name" value="DHDPS"/>
    <property type="match status" value="1"/>
</dbReference>
<gene>
    <name evidence="3" type="ORF">METZ01_LOCUS170544</name>
</gene>
<evidence type="ECO:0000313" key="3">
    <source>
        <dbReference type="EMBL" id="SVB17690.1"/>
    </source>
</evidence>
<sequence>MPRFSGAWPALVTPFTNCDDVNVTVLREITEHLISKDVDGLYLGGTTGEGIFMSVDERNLIAETVIEQVNERIPVIIHVGALSIKDAVALARHADQIGASGISSVVLTYYESLESLYAYYSQIAQAVPELPFLGYMFGGTIDAVSLMRKLMEIPSLVGAKYSGSNMFEFRQLVQLRQEDWTIFSGMDEQCLFAVMSGSHGNVGSTLNFMPGVYRKIRRCAEVGDYMNGMEIQNQANAITHIMQTYGFQGALKAVMSKIGFDCGSPRLPNLPFPEERWRTLYAELEKYDFDEMIQI</sequence>
<reference evidence="3" key="1">
    <citation type="submission" date="2018-05" db="EMBL/GenBank/DDBJ databases">
        <authorList>
            <person name="Lanie J.A."/>
            <person name="Ng W.-L."/>
            <person name="Kazmierczak K.M."/>
            <person name="Andrzejewski T.M."/>
            <person name="Davidsen T.M."/>
            <person name="Wayne K.J."/>
            <person name="Tettelin H."/>
            <person name="Glass J.I."/>
            <person name="Rusch D."/>
            <person name="Podicherti R."/>
            <person name="Tsui H.-C.T."/>
            <person name="Winkler M.E."/>
        </authorList>
    </citation>
    <scope>NUCLEOTIDE SEQUENCE</scope>
</reference>
<dbReference type="InterPro" id="IPR020624">
    <property type="entry name" value="Schiff_base-form_aldolases_CS"/>
</dbReference>
<accession>A0A382BV33</accession>
<dbReference type="PIRSF" id="PIRSF001365">
    <property type="entry name" value="DHDPS"/>
    <property type="match status" value="1"/>
</dbReference>
<dbReference type="EMBL" id="UINC01031517">
    <property type="protein sequence ID" value="SVB17690.1"/>
    <property type="molecule type" value="Genomic_DNA"/>
</dbReference>
<dbReference type="PANTHER" id="PTHR42849:SF1">
    <property type="entry name" value="N-ACETYLNEURAMINATE LYASE"/>
    <property type="match status" value="1"/>
</dbReference>
<dbReference type="SMART" id="SM01130">
    <property type="entry name" value="DHDPS"/>
    <property type="match status" value="1"/>
</dbReference>
<dbReference type="InterPro" id="IPR002220">
    <property type="entry name" value="DapA-like"/>
</dbReference>
<dbReference type="InterPro" id="IPR013785">
    <property type="entry name" value="Aldolase_TIM"/>
</dbReference>
<keyword evidence="1" id="KW-0456">Lyase</keyword>
<dbReference type="GO" id="GO:0005829">
    <property type="term" value="C:cytosol"/>
    <property type="evidence" value="ECO:0007669"/>
    <property type="project" value="TreeGrafter"/>
</dbReference>
<protein>
    <recommendedName>
        <fullName evidence="4">N-acetylneuraminate lyase</fullName>
    </recommendedName>
</protein>
<keyword evidence="2" id="KW-0704">Schiff base</keyword>
<proteinExistence type="predicted"/>
<evidence type="ECO:0000256" key="1">
    <source>
        <dbReference type="ARBA" id="ARBA00023239"/>
    </source>
</evidence>
<name>A0A382BV33_9ZZZZ</name>
<dbReference type="AlphaFoldDB" id="A0A382BV33"/>
<dbReference type="GO" id="GO:0008747">
    <property type="term" value="F:N-acetylneuraminate lyase activity"/>
    <property type="evidence" value="ECO:0007669"/>
    <property type="project" value="TreeGrafter"/>
</dbReference>
<dbReference type="PRINTS" id="PR00146">
    <property type="entry name" value="DHPICSNTHASE"/>
</dbReference>
<dbReference type="GO" id="GO:0019262">
    <property type="term" value="P:N-acetylneuraminate catabolic process"/>
    <property type="evidence" value="ECO:0007669"/>
    <property type="project" value="TreeGrafter"/>
</dbReference>
<evidence type="ECO:0008006" key="4">
    <source>
        <dbReference type="Google" id="ProtNLM"/>
    </source>
</evidence>
<dbReference type="Gene3D" id="3.20.20.70">
    <property type="entry name" value="Aldolase class I"/>
    <property type="match status" value="1"/>
</dbReference>
<organism evidence="3">
    <name type="scientific">marine metagenome</name>
    <dbReference type="NCBI Taxonomy" id="408172"/>
    <lineage>
        <taxon>unclassified sequences</taxon>
        <taxon>metagenomes</taxon>
        <taxon>ecological metagenomes</taxon>
    </lineage>
</organism>
<dbReference type="PROSITE" id="PS00665">
    <property type="entry name" value="DHDPS_1"/>
    <property type="match status" value="1"/>
</dbReference>
<dbReference type="SUPFAM" id="SSF51569">
    <property type="entry name" value="Aldolase"/>
    <property type="match status" value="1"/>
</dbReference>
<evidence type="ECO:0000256" key="2">
    <source>
        <dbReference type="ARBA" id="ARBA00023270"/>
    </source>
</evidence>